<dbReference type="PROSITE" id="PS51686">
    <property type="entry name" value="SAM_MT_RSMB_NOP"/>
    <property type="match status" value="1"/>
</dbReference>
<dbReference type="GO" id="GO:0003723">
    <property type="term" value="F:RNA binding"/>
    <property type="evidence" value="ECO:0007669"/>
    <property type="project" value="UniProtKB-UniRule"/>
</dbReference>
<dbReference type="SUPFAM" id="SSF53335">
    <property type="entry name" value="S-adenosyl-L-methionine-dependent methyltransferases"/>
    <property type="match status" value="1"/>
</dbReference>
<evidence type="ECO:0000256" key="1">
    <source>
        <dbReference type="ARBA" id="ARBA00022603"/>
    </source>
</evidence>
<keyword evidence="9" id="KW-1185">Reference proteome</keyword>
<dbReference type="GO" id="GO:0070475">
    <property type="term" value="P:rRNA base methylation"/>
    <property type="evidence" value="ECO:0007669"/>
    <property type="project" value="TreeGrafter"/>
</dbReference>
<sequence length="680" mass="77938">MEKQGRQFPVCPRIYKVAASAAKEVSERMGSIKSIVLGKKNKHPNVKGMFALVSKLYQKSDEIDMLLKRSQLLEQQAGLNPWLAKILLVELLWGKKRLPGQSRPETTIQAYEQIFKAHLSDTALEDPLSNNAHVGKPRYVRINTLKWNQNDAIDTFRDEGWALNKFLDKTDYNGFLEKIVTLNEQEFMVDIHIPNLLVFPSKTTFYNHEAYKNGSMVLQDKASCFPVHVLNPPPGSIVLDMCAAPGMKTSHLAAVMNNTGTIYATERDPLRYETLLTILDNAGATCVKALNRDVLTCNDKDFPNVEYILVDPSCSGTGITEVPVANQITKERVNNLSGFQIKILRHALTKFPKAKRVIYSTCSVLPEENEDVVRQVLETNFNFKLLPAKQYIGDSWFNTGSEDYGDIGRYCLYAKPNEDHTNGFFVAVFERLQEGETNQFFDTKVFNYKKHVQIKQKEIRKEAKREKRRQYAADFDEMNLGENTISHDTEKKKKYKTEKTSSTRPEKVKKEKIPNEGNEIVDQDTKLECVDDTSEKIKKKKKKNKSKHNEFKGDEEINIDCVNNISEEPEKKKKKHKSKTIDTSSNTPLEEEIVIEPLNEKKAKKKKSKYNLQEVDDESSGKRRKLEEMASCDVNSAPEKTKKKSKSKRVEVNIENNMDNLVSKKRKKKKHEESEIIHCE</sequence>
<dbReference type="Pfam" id="PF21148">
    <property type="entry name" value="NSUN5_fdxn-like"/>
    <property type="match status" value="1"/>
</dbReference>
<dbReference type="Gene3D" id="3.30.70.1170">
    <property type="entry name" value="Sun protein, domain 3"/>
    <property type="match status" value="1"/>
</dbReference>
<dbReference type="PANTHER" id="PTHR22807">
    <property type="entry name" value="NOP2 YEAST -RELATED NOL1/NOP2/FMU SUN DOMAIN-CONTAINING"/>
    <property type="match status" value="1"/>
</dbReference>
<name>A0A9N9TN36_PHYSR</name>
<gene>
    <name evidence="8" type="ORF">PHYEVI_LOCUS8219</name>
</gene>
<evidence type="ECO:0000259" key="7">
    <source>
        <dbReference type="PROSITE" id="PS51686"/>
    </source>
</evidence>
<dbReference type="PRINTS" id="PR02008">
    <property type="entry name" value="RCMTFAMILY"/>
</dbReference>
<evidence type="ECO:0000256" key="2">
    <source>
        <dbReference type="ARBA" id="ARBA00022679"/>
    </source>
</evidence>
<feature type="compositionally biased region" description="Basic and acidic residues" evidence="6">
    <location>
        <begin position="671"/>
        <end position="680"/>
    </location>
</feature>
<dbReference type="InterPro" id="IPR048889">
    <property type="entry name" value="NSUN5_RCM1_N"/>
</dbReference>
<accession>A0A9N9TN36</accession>
<comment type="caution">
    <text evidence="5">Lacks conserved residue(s) required for the propagation of feature annotation.</text>
</comment>
<evidence type="ECO:0000313" key="8">
    <source>
        <dbReference type="EMBL" id="CAG9861893.1"/>
    </source>
</evidence>
<evidence type="ECO:0000256" key="6">
    <source>
        <dbReference type="SAM" id="MobiDB-lite"/>
    </source>
</evidence>
<feature type="compositionally biased region" description="Basic and acidic residues" evidence="6">
    <location>
        <begin position="485"/>
        <end position="514"/>
    </location>
</feature>
<dbReference type="GO" id="GO:0005730">
    <property type="term" value="C:nucleolus"/>
    <property type="evidence" value="ECO:0007669"/>
    <property type="project" value="TreeGrafter"/>
</dbReference>
<dbReference type="Pfam" id="PF21153">
    <property type="entry name" value="NSUN5_N"/>
    <property type="match status" value="1"/>
</dbReference>
<protein>
    <recommendedName>
        <fullName evidence="7">SAM-dependent MTase RsmB/NOP-type domain-containing protein</fullName>
    </recommendedName>
</protein>
<evidence type="ECO:0000256" key="3">
    <source>
        <dbReference type="ARBA" id="ARBA00022691"/>
    </source>
</evidence>
<dbReference type="Pfam" id="PF01189">
    <property type="entry name" value="Methyltr_RsmB-F"/>
    <property type="match status" value="1"/>
</dbReference>
<feature type="region of interest" description="Disordered" evidence="6">
    <location>
        <begin position="480"/>
        <end position="519"/>
    </location>
</feature>
<dbReference type="GO" id="GO:0008173">
    <property type="term" value="F:RNA methyltransferase activity"/>
    <property type="evidence" value="ECO:0007669"/>
    <property type="project" value="InterPro"/>
</dbReference>
<feature type="domain" description="SAM-dependent MTase RsmB/NOP-type" evidence="7">
    <location>
        <begin position="128"/>
        <end position="432"/>
    </location>
</feature>
<comment type="similarity">
    <text evidence="5">Belongs to the class I-like SAM-binding methyltransferase superfamily. RsmB/NOP family.</text>
</comment>
<evidence type="ECO:0000313" key="9">
    <source>
        <dbReference type="Proteomes" id="UP001153712"/>
    </source>
</evidence>
<dbReference type="InterPro" id="IPR023267">
    <property type="entry name" value="RCMT"/>
</dbReference>
<keyword evidence="3 5" id="KW-0949">S-adenosyl-L-methionine</keyword>
<organism evidence="8 9">
    <name type="scientific">Phyllotreta striolata</name>
    <name type="common">Striped flea beetle</name>
    <name type="synonym">Crioceris striolata</name>
    <dbReference type="NCBI Taxonomy" id="444603"/>
    <lineage>
        <taxon>Eukaryota</taxon>
        <taxon>Metazoa</taxon>
        <taxon>Ecdysozoa</taxon>
        <taxon>Arthropoda</taxon>
        <taxon>Hexapoda</taxon>
        <taxon>Insecta</taxon>
        <taxon>Pterygota</taxon>
        <taxon>Neoptera</taxon>
        <taxon>Endopterygota</taxon>
        <taxon>Coleoptera</taxon>
        <taxon>Polyphaga</taxon>
        <taxon>Cucujiformia</taxon>
        <taxon>Chrysomeloidea</taxon>
        <taxon>Chrysomelidae</taxon>
        <taxon>Galerucinae</taxon>
        <taxon>Alticini</taxon>
        <taxon>Phyllotreta</taxon>
    </lineage>
</organism>
<keyword evidence="1 5" id="KW-0489">Methyltransferase</keyword>
<dbReference type="OrthoDB" id="435282at2759"/>
<dbReference type="InterPro" id="IPR049561">
    <property type="entry name" value="NSUN5_7_fdxn-like"/>
</dbReference>
<feature type="active site" description="Nucleophile" evidence="5">
    <location>
        <position position="362"/>
    </location>
</feature>
<dbReference type="AlphaFoldDB" id="A0A9N9TN36"/>
<feature type="binding site" evidence="5">
    <location>
        <position position="293"/>
    </location>
    <ligand>
        <name>S-adenosyl-L-methionine</name>
        <dbReference type="ChEBI" id="CHEBI:59789"/>
    </ligand>
</feature>
<keyword evidence="2 5" id="KW-0808">Transferase</keyword>
<feature type="binding site" evidence="5">
    <location>
        <position position="266"/>
    </location>
    <ligand>
        <name>S-adenosyl-L-methionine</name>
        <dbReference type="ChEBI" id="CHEBI:59789"/>
    </ligand>
</feature>
<dbReference type="Gene3D" id="3.40.50.150">
    <property type="entry name" value="Vaccinia Virus protein VP39"/>
    <property type="match status" value="1"/>
</dbReference>
<evidence type="ECO:0000256" key="5">
    <source>
        <dbReference type="PROSITE-ProRule" id="PRU01023"/>
    </source>
</evidence>
<reference evidence="8" key="1">
    <citation type="submission" date="2022-01" db="EMBL/GenBank/DDBJ databases">
        <authorList>
            <person name="King R."/>
        </authorList>
    </citation>
    <scope>NUCLEOTIDE SEQUENCE</scope>
</reference>
<dbReference type="InterPro" id="IPR049560">
    <property type="entry name" value="MeTrfase_RsmB-F_NOP2_cat"/>
</dbReference>
<feature type="compositionally biased region" description="Basic residues" evidence="6">
    <location>
        <begin position="537"/>
        <end position="546"/>
    </location>
</feature>
<feature type="binding site" evidence="5">
    <location>
        <position position="311"/>
    </location>
    <ligand>
        <name>S-adenosyl-L-methionine</name>
        <dbReference type="ChEBI" id="CHEBI:59789"/>
    </ligand>
</feature>
<dbReference type="InterPro" id="IPR001678">
    <property type="entry name" value="MeTrfase_RsmB-F_NOP2_dom"/>
</dbReference>
<proteinExistence type="inferred from homology"/>
<keyword evidence="4 5" id="KW-0694">RNA-binding</keyword>
<dbReference type="Proteomes" id="UP001153712">
    <property type="component" value="Chromosome 5"/>
</dbReference>
<feature type="region of interest" description="Disordered" evidence="6">
    <location>
        <begin position="661"/>
        <end position="680"/>
    </location>
</feature>
<evidence type="ECO:0000256" key="4">
    <source>
        <dbReference type="ARBA" id="ARBA00022884"/>
    </source>
</evidence>
<dbReference type="PANTHER" id="PTHR22807:SF4">
    <property type="entry name" value="28S RRNA (CYTOSINE-C(5))-METHYLTRANSFERASE"/>
    <property type="match status" value="1"/>
</dbReference>
<dbReference type="InterPro" id="IPR029063">
    <property type="entry name" value="SAM-dependent_MTases_sf"/>
</dbReference>
<dbReference type="EMBL" id="OU900098">
    <property type="protein sequence ID" value="CAG9861893.1"/>
    <property type="molecule type" value="Genomic_DNA"/>
</dbReference>
<feature type="compositionally biased region" description="Basic and acidic residues" evidence="6">
    <location>
        <begin position="619"/>
        <end position="628"/>
    </location>
</feature>
<feature type="region of interest" description="Disordered" evidence="6">
    <location>
        <begin position="535"/>
        <end position="650"/>
    </location>
</feature>